<feature type="non-terminal residue" evidence="2">
    <location>
        <position position="1"/>
    </location>
</feature>
<dbReference type="AlphaFoldDB" id="A0A0A9WJ67"/>
<keyword evidence="2" id="KW-0812">Transmembrane</keyword>
<sequence>AESFCKRQPTMKVVVALFGLMACAVKIASTETCEQMIDNFKIPDSFQIPDIKTKREAMKDWVRSQAQNDEEPECLDTIVDMMIKGMEGEEGGESKRSVRNADFLPREHALLEQLQL</sequence>
<evidence type="ECO:0000256" key="1">
    <source>
        <dbReference type="SAM" id="SignalP"/>
    </source>
</evidence>
<name>A0A0A9WJ67_LYGHE</name>
<proteinExistence type="predicted"/>
<accession>A0A0A9WJ67</accession>
<keyword evidence="1" id="KW-0732">Signal</keyword>
<evidence type="ECO:0000313" key="2">
    <source>
        <dbReference type="EMBL" id="JAG07451.1"/>
    </source>
</evidence>
<reference evidence="2" key="1">
    <citation type="journal article" date="2014" name="PLoS ONE">
        <title>Transcriptome-Based Identification of ABC Transporters in the Western Tarnished Plant Bug Lygus hesperus.</title>
        <authorList>
            <person name="Hull J.J."/>
            <person name="Chaney K."/>
            <person name="Geib S.M."/>
            <person name="Fabrick J.A."/>
            <person name="Brent C.S."/>
            <person name="Walsh D."/>
            <person name="Lavine L.C."/>
        </authorList>
    </citation>
    <scope>NUCLEOTIDE SEQUENCE</scope>
</reference>
<protein>
    <submittedName>
        <fullName evidence="2">Transmembrane protein 25</fullName>
    </submittedName>
</protein>
<gene>
    <name evidence="2" type="primary">TMEM25</name>
    <name evidence="2" type="ORF">CM83_22517</name>
</gene>
<dbReference type="EMBL" id="GBHO01036153">
    <property type="protein sequence ID" value="JAG07451.1"/>
    <property type="molecule type" value="Transcribed_RNA"/>
</dbReference>
<keyword evidence="2" id="KW-0472">Membrane</keyword>
<reference evidence="2" key="2">
    <citation type="submission" date="2014-07" db="EMBL/GenBank/DDBJ databases">
        <authorList>
            <person name="Hull J."/>
        </authorList>
    </citation>
    <scope>NUCLEOTIDE SEQUENCE</scope>
</reference>
<feature type="signal peptide" evidence="1">
    <location>
        <begin position="1"/>
        <end position="30"/>
    </location>
</feature>
<feature type="chain" id="PRO_5002052242" evidence="1">
    <location>
        <begin position="31"/>
        <end position="116"/>
    </location>
</feature>
<organism evidence="2">
    <name type="scientific">Lygus hesperus</name>
    <name type="common">Western plant bug</name>
    <dbReference type="NCBI Taxonomy" id="30085"/>
    <lineage>
        <taxon>Eukaryota</taxon>
        <taxon>Metazoa</taxon>
        <taxon>Ecdysozoa</taxon>
        <taxon>Arthropoda</taxon>
        <taxon>Hexapoda</taxon>
        <taxon>Insecta</taxon>
        <taxon>Pterygota</taxon>
        <taxon>Neoptera</taxon>
        <taxon>Paraneoptera</taxon>
        <taxon>Hemiptera</taxon>
        <taxon>Heteroptera</taxon>
        <taxon>Panheteroptera</taxon>
        <taxon>Cimicomorpha</taxon>
        <taxon>Miridae</taxon>
        <taxon>Mirini</taxon>
        <taxon>Lygus</taxon>
    </lineage>
</organism>